<feature type="region of interest" description="Disordered" evidence="2">
    <location>
        <begin position="1"/>
        <end position="31"/>
    </location>
</feature>
<feature type="region of interest" description="Disordered" evidence="2">
    <location>
        <begin position="280"/>
        <end position="343"/>
    </location>
</feature>
<organism evidence="3 4">
    <name type="scientific">Dorcoceras hygrometricum</name>
    <dbReference type="NCBI Taxonomy" id="472368"/>
    <lineage>
        <taxon>Eukaryota</taxon>
        <taxon>Viridiplantae</taxon>
        <taxon>Streptophyta</taxon>
        <taxon>Embryophyta</taxon>
        <taxon>Tracheophyta</taxon>
        <taxon>Spermatophyta</taxon>
        <taxon>Magnoliopsida</taxon>
        <taxon>eudicotyledons</taxon>
        <taxon>Gunneridae</taxon>
        <taxon>Pentapetalae</taxon>
        <taxon>asterids</taxon>
        <taxon>lamiids</taxon>
        <taxon>Lamiales</taxon>
        <taxon>Gesneriaceae</taxon>
        <taxon>Didymocarpoideae</taxon>
        <taxon>Trichosporeae</taxon>
        <taxon>Loxocarpinae</taxon>
        <taxon>Dorcoceras</taxon>
    </lineage>
</organism>
<evidence type="ECO:0000313" key="4">
    <source>
        <dbReference type="Proteomes" id="UP000250235"/>
    </source>
</evidence>
<reference evidence="3 4" key="1">
    <citation type="journal article" date="2015" name="Proc. Natl. Acad. Sci. U.S.A.">
        <title>The resurrection genome of Boea hygrometrica: A blueprint for survival of dehydration.</title>
        <authorList>
            <person name="Xiao L."/>
            <person name="Yang G."/>
            <person name="Zhang L."/>
            <person name="Yang X."/>
            <person name="Zhao S."/>
            <person name="Ji Z."/>
            <person name="Zhou Q."/>
            <person name="Hu M."/>
            <person name="Wang Y."/>
            <person name="Chen M."/>
            <person name="Xu Y."/>
            <person name="Jin H."/>
            <person name="Xiao X."/>
            <person name="Hu G."/>
            <person name="Bao F."/>
            <person name="Hu Y."/>
            <person name="Wan P."/>
            <person name="Li L."/>
            <person name="Deng X."/>
            <person name="Kuang T."/>
            <person name="Xiang C."/>
            <person name="Zhu J.K."/>
            <person name="Oliver M.J."/>
            <person name="He Y."/>
        </authorList>
    </citation>
    <scope>NUCLEOTIDE SEQUENCE [LARGE SCALE GENOMIC DNA]</scope>
    <source>
        <strain evidence="4">cv. XS01</strain>
    </source>
</reference>
<dbReference type="Proteomes" id="UP000250235">
    <property type="component" value="Unassembled WGS sequence"/>
</dbReference>
<gene>
    <name evidence="3" type="ORF">F511_40466</name>
</gene>
<feature type="compositionally biased region" description="Low complexity" evidence="2">
    <location>
        <begin position="1"/>
        <end position="15"/>
    </location>
</feature>
<feature type="compositionally biased region" description="Acidic residues" evidence="2">
    <location>
        <begin position="542"/>
        <end position="559"/>
    </location>
</feature>
<dbReference type="AlphaFoldDB" id="A0A2Z7D573"/>
<evidence type="ECO:0000256" key="2">
    <source>
        <dbReference type="SAM" id="MobiDB-lite"/>
    </source>
</evidence>
<accession>A0A2Z7D573</accession>
<evidence type="ECO:0000256" key="1">
    <source>
        <dbReference type="SAM" id="Coils"/>
    </source>
</evidence>
<dbReference type="EMBL" id="KQ990236">
    <property type="protein sequence ID" value="KZV53509.1"/>
    <property type="molecule type" value="Genomic_DNA"/>
</dbReference>
<feature type="compositionally biased region" description="Low complexity" evidence="2">
    <location>
        <begin position="281"/>
        <end position="291"/>
    </location>
</feature>
<feature type="coiled-coil region" evidence="1">
    <location>
        <begin position="468"/>
        <end position="506"/>
    </location>
</feature>
<dbReference type="PANTHER" id="PTHR31099">
    <property type="entry name" value="OS06G0165300 PROTEIN"/>
    <property type="match status" value="1"/>
</dbReference>
<name>A0A2Z7D573_9LAMI</name>
<feature type="region of interest" description="Disordered" evidence="2">
    <location>
        <begin position="539"/>
        <end position="570"/>
    </location>
</feature>
<keyword evidence="4" id="KW-1185">Reference proteome</keyword>
<sequence>MSSSTESVVRSVSNSIDSIHGSPEVKEPWLPDRAELGSSRAPWYEKKSSNLRSSDISFIKEKGGMFDKFEVVLPGPEERAHRPPRGFHTFYINQLEMGLRFPLPRFIAALCQHIKISPSQLAPNSYSFLLALGVLLRYHNLPLVPYVLMQLVQVKILGPGKLYLSHKGDHAFIKGNPSSHKRWMRRFFFVKRVGKRRDPWKCEMSWRDNTYTLTPSTPERSPNLASFLDAMRDKSYNAPELIQEDLLCFFRFSRRGVELVGDLDDRMGKAEMLKALEEVEAASSGAAAPPKATKKRKASTPSRAPTPPIPTTKERPGPMPINTIPEASSPKKGPMKETGPGRVPPLNFFEDSLVVSPSGVVATNLLCHIAPDRDIGRLAGASNSEAVGLFSSNLIAALAWGGEVIKRLTRAQREAGDLRRSFNDTTEHCTKLETRLVDVEAARAEEARTAEVQLVALETRGLRLEAEKAVLLSEKKVLEAEKAALRAELDETKARAEEDSVCLRSEAINAWDLGKEFRANGYSEEEHPASFLDFKKALMGMADEEAAEEEEEEEEDDADATPSPPRSPKP</sequence>
<proteinExistence type="predicted"/>
<keyword evidence="1" id="KW-0175">Coiled coil</keyword>
<dbReference type="PANTHER" id="PTHR31099:SF28">
    <property type="entry name" value="F5J5.12"/>
    <property type="match status" value="1"/>
</dbReference>
<protein>
    <submittedName>
        <fullName evidence="3">Uncharacterized protein</fullName>
    </submittedName>
</protein>
<evidence type="ECO:0000313" key="3">
    <source>
        <dbReference type="EMBL" id="KZV53509.1"/>
    </source>
</evidence>